<dbReference type="GO" id="GO:0034599">
    <property type="term" value="P:cellular response to oxidative stress"/>
    <property type="evidence" value="ECO:0007669"/>
    <property type="project" value="InterPro"/>
</dbReference>
<keyword evidence="1" id="KW-0472">Membrane</keyword>
<reference evidence="3" key="1">
    <citation type="journal article" date="2014" name="Proc. Natl. Acad. Sci. U.S.A.">
        <title>Extensive sampling of basidiomycete genomes demonstrates inadequacy of the white-rot/brown-rot paradigm for wood decay fungi.</title>
        <authorList>
            <person name="Riley R."/>
            <person name="Salamov A.A."/>
            <person name="Brown D.W."/>
            <person name="Nagy L.G."/>
            <person name="Floudas D."/>
            <person name="Held B.W."/>
            <person name="Levasseur A."/>
            <person name="Lombard V."/>
            <person name="Morin E."/>
            <person name="Otillar R."/>
            <person name="Lindquist E.A."/>
            <person name="Sun H."/>
            <person name="LaButti K.M."/>
            <person name="Schmutz J."/>
            <person name="Jabbour D."/>
            <person name="Luo H."/>
            <person name="Baker S.E."/>
            <person name="Pisabarro A.G."/>
            <person name="Walton J.D."/>
            <person name="Blanchette R.A."/>
            <person name="Henrissat B."/>
            <person name="Martin F."/>
            <person name="Cullen D."/>
            <person name="Hibbett D.S."/>
            <person name="Grigoriev I.V."/>
        </authorList>
    </citation>
    <scope>NUCLEOTIDE SEQUENCE [LARGE SCALE GENOMIC DNA]</scope>
    <source>
        <strain evidence="3">FD-172 SS1</strain>
    </source>
</reference>
<dbReference type="InParanoid" id="A0A067M685"/>
<evidence type="ECO:0000313" key="2">
    <source>
        <dbReference type="EMBL" id="KDQ07106.1"/>
    </source>
</evidence>
<dbReference type="Proteomes" id="UP000027195">
    <property type="component" value="Unassembled WGS sequence"/>
</dbReference>
<feature type="transmembrane region" description="Helical" evidence="1">
    <location>
        <begin position="42"/>
        <end position="64"/>
    </location>
</feature>
<keyword evidence="1" id="KW-0812">Transmembrane</keyword>
<organism evidence="2 3">
    <name type="scientific">Botryobasidium botryosum (strain FD-172 SS1)</name>
    <dbReference type="NCBI Taxonomy" id="930990"/>
    <lineage>
        <taxon>Eukaryota</taxon>
        <taxon>Fungi</taxon>
        <taxon>Dikarya</taxon>
        <taxon>Basidiomycota</taxon>
        <taxon>Agaricomycotina</taxon>
        <taxon>Agaricomycetes</taxon>
        <taxon>Cantharellales</taxon>
        <taxon>Botryobasidiaceae</taxon>
        <taxon>Botryobasidium</taxon>
    </lineage>
</organism>
<sequence length="208" mass="23127">MKSLPTARHPAPPSPSTFSFSFPFSYKGAPSGQGRLRQRHPVLASLIGPILLVFRLLAIVPASAGTLHHIYHLFHPPPDGPSSRVDHGIAILWVSTGLLHRWKVYYSLLPTLIRLLALQAICWPATHFTLSLFDHSRRPLVCWTVVGCTTSVSRAIQIWVTSNLARDRERKWDWVEIGRKCIAPAMVVHIIMAWALVIGKEFAGCCGA</sequence>
<dbReference type="PANTHER" id="PTHR28147">
    <property type="entry name" value="N-GLYCOSYLATION PROTEIN EOS1"/>
    <property type="match status" value="1"/>
</dbReference>
<dbReference type="InterPro" id="IPR021100">
    <property type="entry name" value="N-glycosylation_EOS1"/>
</dbReference>
<accession>A0A067M685</accession>
<dbReference type="PANTHER" id="PTHR28147:SF1">
    <property type="entry name" value="N-GLYCOSYLATION PROTEIN EOS1"/>
    <property type="match status" value="1"/>
</dbReference>
<dbReference type="OrthoDB" id="2139606at2759"/>
<proteinExistence type="predicted"/>
<dbReference type="EMBL" id="KL198115">
    <property type="protein sequence ID" value="KDQ07106.1"/>
    <property type="molecule type" value="Genomic_DNA"/>
</dbReference>
<protein>
    <submittedName>
        <fullName evidence="2">Uncharacterized protein</fullName>
    </submittedName>
</protein>
<dbReference type="GO" id="GO:0006487">
    <property type="term" value="P:protein N-linked glycosylation"/>
    <property type="evidence" value="ECO:0007669"/>
    <property type="project" value="TreeGrafter"/>
</dbReference>
<keyword evidence="1" id="KW-1133">Transmembrane helix</keyword>
<dbReference type="STRING" id="930990.A0A067M685"/>
<gene>
    <name evidence="2" type="ORF">BOTBODRAFT_620386</name>
</gene>
<evidence type="ECO:0000256" key="1">
    <source>
        <dbReference type="SAM" id="Phobius"/>
    </source>
</evidence>
<evidence type="ECO:0000313" key="3">
    <source>
        <dbReference type="Proteomes" id="UP000027195"/>
    </source>
</evidence>
<dbReference type="HOGENOM" id="CLU_1320681_0_0_1"/>
<dbReference type="GO" id="GO:0005789">
    <property type="term" value="C:endoplasmic reticulum membrane"/>
    <property type="evidence" value="ECO:0007669"/>
    <property type="project" value="InterPro"/>
</dbReference>
<name>A0A067M685_BOTB1</name>
<dbReference type="AlphaFoldDB" id="A0A067M685"/>
<dbReference type="Pfam" id="PF12326">
    <property type="entry name" value="EOS1"/>
    <property type="match status" value="1"/>
</dbReference>
<keyword evidence="3" id="KW-1185">Reference proteome</keyword>